<dbReference type="AlphaFoldDB" id="A0A9P0CDR9"/>
<gene>
    <name evidence="1" type="ORF">PSYICH_LOCUS1201</name>
</gene>
<name>A0A9P0CDR9_9CUCU</name>
<protein>
    <submittedName>
        <fullName evidence="1">Uncharacterized protein</fullName>
    </submittedName>
</protein>
<sequence length="102" mass="11947">MCKLFFVRKHSAVVTFLWKGIRFCGALEFALRGHDETQESKNKRVFRELIDFSSELDADLKKHFHKATVFKGTSKTIQNELLDCKLGVYHEEVAKEIKKRIM</sequence>
<organism evidence="1 2">
    <name type="scientific">Psylliodes chrysocephalus</name>
    <dbReference type="NCBI Taxonomy" id="3402493"/>
    <lineage>
        <taxon>Eukaryota</taxon>
        <taxon>Metazoa</taxon>
        <taxon>Ecdysozoa</taxon>
        <taxon>Arthropoda</taxon>
        <taxon>Hexapoda</taxon>
        <taxon>Insecta</taxon>
        <taxon>Pterygota</taxon>
        <taxon>Neoptera</taxon>
        <taxon>Endopterygota</taxon>
        <taxon>Coleoptera</taxon>
        <taxon>Polyphaga</taxon>
        <taxon>Cucujiformia</taxon>
        <taxon>Chrysomeloidea</taxon>
        <taxon>Chrysomelidae</taxon>
        <taxon>Galerucinae</taxon>
        <taxon>Alticini</taxon>
        <taxon>Psylliodes</taxon>
    </lineage>
</organism>
<reference evidence="1" key="1">
    <citation type="submission" date="2022-01" db="EMBL/GenBank/DDBJ databases">
        <authorList>
            <person name="King R."/>
        </authorList>
    </citation>
    <scope>NUCLEOTIDE SEQUENCE</scope>
</reference>
<dbReference type="EMBL" id="OV651813">
    <property type="protein sequence ID" value="CAH1098873.1"/>
    <property type="molecule type" value="Genomic_DNA"/>
</dbReference>
<keyword evidence="2" id="KW-1185">Reference proteome</keyword>
<dbReference type="OrthoDB" id="6746961at2759"/>
<proteinExistence type="predicted"/>
<dbReference type="Proteomes" id="UP001153636">
    <property type="component" value="Chromosome 1"/>
</dbReference>
<evidence type="ECO:0000313" key="1">
    <source>
        <dbReference type="EMBL" id="CAH1098873.1"/>
    </source>
</evidence>
<evidence type="ECO:0000313" key="2">
    <source>
        <dbReference type="Proteomes" id="UP001153636"/>
    </source>
</evidence>
<accession>A0A9P0CDR9</accession>